<feature type="region of interest" description="Disordered" evidence="1">
    <location>
        <begin position="54"/>
        <end position="83"/>
    </location>
</feature>
<name>A0A285V223_9ACTN</name>
<dbReference type="AlphaFoldDB" id="A0A285V223"/>
<gene>
    <name evidence="3" type="ORF">SAMN05660748_0313</name>
</gene>
<evidence type="ECO:0000313" key="3">
    <source>
        <dbReference type="EMBL" id="SOC46561.1"/>
    </source>
</evidence>
<feature type="compositionally biased region" description="Basic and acidic residues" evidence="1">
    <location>
        <begin position="54"/>
        <end position="71"/>
    </location>
</feature>
<keyword evidence="2" id="KW-0812">Transmembrane</keyword>
<dbReference type="EMBL" id="OBQI01000001">
    <property type="protein sequence ID" value="SOC46561.1"/>
    <property type="molecule type" value="Genomic_DNA"/>
</dbReference>
<organism evidence="3 4">
    <name type="scientific">Blastococcus aggregatus</name>
    <dbReference type="NCBI Taxonomy" id="38502"/>
    <lineage>
        <taxon>Bacteria</taxon>
        <taxon>Bacillati</taxon>
        <taxon>Actinomycetota</taxon>
        <taxon>Actinomycetes</taxon>
        <taxon>Geodermatophilales</taxon>
        <taxon>Geodermatophilaceae</taxon>
        <taxon>Blastococcus</taxon>
    </lineage>
</organism>
<protein>
    <submittedName>
        <fullName evidence="3">Uncharacterized protein</fullName>
    </submittedName>
</protein>
<proteinExistence type="predicted"/>
<reference evidence="4" key="1">
    <citation type="submission" date="2017-08" db="EMBL/GenBank/DDBJ databases">
        <authorList>
            <person name="Varghese N."/>
            <person name="Submissions S."/>
        </authorList>
    </citation>
    <scope>NUCLEOTIDE SEQUENCE [LARGE SCALE GENOMIC DNA]</scope>
    <source>
        <strain evidence="4">DSM 4725</strain>
    </source>
</reference>
<keyword evidence="2" id="KW-0472">Membrane</keyword>
<dbReference type="Proteomes" id="UP000219435">
    <property type="component" value="Unassembled WGS sequence"/>
</dbReference>
<evidence type="ECO:0000256" key="2">
    <source>
        <dbReference type="SAM" id="Phobius"/>
    </source>
</evidence>
<accession>A0A285V223</accession>
<evidence type="ECO:0000313" key="4">
    <source>
        <dbReference type="Proteomes" id="UP000219435"/>
    </source>
</evidence>
<dbReference type="RefSeq" id="WP_097193272.1">
    <property type="nucleotide sequence ID" value="NZ_OBQI01000001.1"/>
</dbReference>
<sequence length="83" mass="8607">MSGRIDVLAMDGLAVIGTLGFFVPAVILVALVVGAVVRNRRLAAREAEAEAAEEARAHEALGDYQDIEGRRPATGGPTPPPAD</sequence>
<evidence type="ECO:0000256" key="1">
    <source>
        <dbReference type="SAM" id="MobiDB-lite"/>
    </source>
</evidence>
<feature type="transmembrane region" description="Helical" evidence="2">
    <location>
        <begin position="12"/>
        <end position="37"/>
    </location>
</feature>
<keyword evidence="4" id="KW-1185">Reference proteome</keyword>
<keyword evidence="2" id="KW-1133">Transmembrane helix</keyword>